<comment type="caution">
    <text evidence="8">The sequence shown here is derived from an EMBL/GenBank/DDBJ whole genome shotgun (WGS) entry which is preliminary data.</text>
</comment>
<dbReference type="Proteomes" id="UP000321419">
    <property type="component" value="Unassembled WGS sequence"/>
</dbReference>
<keyword evidence="9" id="KW-1185">Reference proteome</keyword>
<feature type="domain" description="UvrD-like helicase ATP-binding" evidence="7">
    <location>
        <begin position="5"/>
        <end position="314"/>
    </location>
</feature>
<keyword evidence="4 5" id="KW-0067">ATP-binding</keyword>
<evidence type="ECO:0000313" key="9">
    <source>
        <dbReference type="Proteomes" id="UP000321419"/>
    </source>
</evidence>
<dbReference type="InterPro" id="IPR000212">
    <property type="entry name" value="DNA_helicase_UvrD/REP"/>
</dbReference>
<evidence type="ECO:0000256" key="2">
    <source>
        <dbReference type="ARBA" id="ARBA00022801"/>
    </source>
</evidence>
<organism evidence="8 9">
    <name type="scientific">Pseudoalteromonas espejiana</name>
    <dbReference type="NCBI Taxonomy" id="28107"/>
    <lineage>
        <taxon>Bacteria</taxon>
        <taxon>Pseudomonadati</taxon>
        <taxon>Pseudomonadota</taxon>
        <taxon>Gammaproteobacteria</taxon>
        <taxon>Alteromonadales</taxon>
        <taxon>Pseudoalteromonadaceae</taxon>
        <taxon>Pseudoalteromonas</taxon>
    </lineage>
</organism>
<dbReference type="AlphaFoldDB" id="A0A510XTR5"/>
<dbReference type="GO" id="GO:0000725">
    <property type="term" value="P:recombinational repair"/>
    <property type="evidence" value="ECO:0007669"/>
    <property type="project" value="TreeGrafter"/>
</dbReference>
<dbReference type="InterPro" id="IPR014016">
    <property type="entry name" value="UvrD-like_ATP-bd"/>
</dbReference>
<dbReference type="PANTHER" id="PTHR11070">
    <property type="entry name" value="UVRD / RECB / PCRA DNA HELICASE FAMILY MEMBER"/>
    <property type="match status" value="1"/>
</dbReference>
<dbReference type="RefSeq" id="WP_089347839.1">
    <property type="nucleotide sequence ID" value="NZ_BJUM01000006.1"/>
</dbReference>
<evidence type="ECO:0000256" key="5">
    <source>
        <dbReference type="PROSITE-ProRule" id="PRU00560"/>
    </source>
</evidence>
<keyword evidence="1 5" id="KW-0547">Nucleotide-binding</keyword>
<evidence type="ECO:0000256" key="4">
    <source>
        <dbReference type="ARBA" id="ARBA00022840"/>
    </source>
</evidence>
<dbReference type="GO" id="GO:0016787">
    <property type="term" value="F:hydrolase activity"/>
    <property type="evidence" value="ECO:0007669"/>
    <property type="project" value="UniProtKB-UniRule"/>
</dbReference>
<dbReference type="Pfam" id="PF00580">
    <property type="entry name" value="UvrD-helicase"/>
    <property type="match status" value="1"/>
</dbReference>
<dbReference type="PROSITE" id="PS51198">
    <property type="entry name" value="UVRD_HELICASE_ATP_BIND"/>
    <property type="match status" value="1"/>
</dbReference>
<evidence type="ECO:0000259" key="7">
    <source>
        <dbReference type="PROSITE" id="PS51198"/>
    </source>
</evidence>
<dbReference type="EMBL" id="BJUM01000006">
    <property type="protein sequence ID" value="GEK53987.1"/>
    <property type="molecule type" value="Genomic_DNA"/>
</dbReference>
<dbReference type="InterPro" id="IPR027417">
    <property type="entry name" value="P-loop_NTPase"/>
</dbReference>
<dbReference type="GO" id="GO:0005524">
    <property type="term" value="F:ATP binding"/>
    <property type="evidence" value="ECO:0007669"/>
    <property type="project" value="UniProtKB-UniRule"/>
</dbReference>
<dbReference type="PANTHER" id="PTHR11070:SF3">
    <property type="entry name" value="DNA 3'-5' HELICASE"/>
    <property type="match status" value="1"/>
</dbReference>
<feature type="coiled-coil region" evidence="6">
    <location>
        <begin position="403"/>
        <end position="430"/>
    </location>
</feature>
<dbReference type="GO" id="GO:0005829">
    <property type="term" value="C:cytosol"/>
    <property type="evidence" value="ECO:0007669"/>
    <property type="project" value="TreeGrafter"/>
</dbReference>
<dbReference type="OrthoDB" id="384988at2"/>
<reference evidence="8 9" key="1">
    <citation type="submission" date="2019-07" db="EMBL/GenBank/DDBJ databases">
        <title>Whole genome shotgun sequence of Pseudoalteromonas espejiana NBRC 102222.</title>
        <authorList>
            <person name="Hosoyama A."/>
            <person name="Uohara A."/>
            <person name="Ohji S."/>
            <person name="Ichikawa N."/>
        </authorList>
    </citation>
    <scope>NUCLEOTIDE SEQUENCE [LARGE SCALE GENOMIC DNA]</scope>
    <source>
        <strain evidence="8 9">NBRC 102222</strain>
    </source>
</reference>
<gene>
    <name evidence="8" type="ORF">PES01_08320</name>
</gene>
<keyword evidence="3 5" id="KW-0347">Helicase</keyword>
<evidence type="ECO:0000256" key="1">
    <source>
        <dbReference type="ARBA" id="ARBA00022741"/>
    </source>
</evidence>
<keyword evidence="6" id="KW-0175">Coiled coil</keyword>
<feature type="binding site" evidence="5">
    <location>
        <begin position="26"/>
        <end position="33"/>
    </location>
    <ligand>
        <name>ATP</name>
        <dbReference type="ChEBI" id="CHEBI:30616"/>
    </ligand>
</feature>
<evidence type="ECO:0000256" key="6">
    <source>
        <dbReference type="SAM" id="Coils"/>
    </source>
</evidence>
<dbReference type="Gene3D" id="3.40.50.300">
    <property type="entry name" value="P-loop containing nucleotide triphosphate hydrolases"/>
    <property type="match status" value="2"/>
</dbReference>
<accession>A0A510XTR5</accession>
<sequence>MDSKIITPIELLKESIRNNTNLVLQGGAGSGKTETLKQTLSFVSKEYPTKKVACITHTNLAVDEIKSRVEGDYTISTIHSFLNNVIKPFKKNLHQELHRLFILPPFVSGNVSDFSSEKEYKLDEHTKYKKKYEQLGKKLFSLKKESMPKVIGKVIYDKNPTKYNTVLNDKITELNEYIEREISDKSWHKVKYNDSPYDNFSNLTFGHDGLVIISKVLFDNYPLLSKILIDKFDFIFIDEFQDTHPNIMKIFLELIPKDKITIGLFGDSMQGIYDDGIGTVEPYINNNTLIMIPKKDNYRCSEPVIDFLNHIRVPIDGLKQEIAYKKNNGQLESIAQRSGNVAVYYSIYPNSRPHQRSTAEAKTDYLQSIMNTLKKIEEKNPDYKKLMLTNKAIAENLGFLDLFNLFNDRYNEVNKEIENLLEKLGLLDLAEICIAFKEKNYKNLTSKLKKSGFVINKISDKSKATKLLNALTKTKLGVVRVLEFALKNQLVNSQDNYDLFVASKNEFLDGLNSDNEYQKFKKAYFSNSNSFTKFDKNHSGFFTPDTEYTGREASYDYLCRKLKKERFYIDLFSNKVRFDEVITFYNYANENTEFITMHKTKGTGINNVLVVLEDFFWSKYQFNSLFDIGSSTFEMKSKIEKLFYVACSRTKSNLICLKLITQDEEEMFTKYFPNNVQLNKI</sequence>
<dbReference type="GO" id="GO:0043138">
    <property type="term" value="F:3'-5' DNA helicase activity"/>
    <property type="evidence" value="ECO:0007669"/>
    <property type="project" value="TreeGrafter"/>
</dbReference>
<evidence type="ECO:0000313" key="8">
    <source>
        <dbReference type="EMBL" id="GEK53987.1"/>
    </source>
</evidence>
<dbReference type="SUPFAM" id="SSF52540">
    <property type="entry name" value="P-loop containing nucleoside triphosphate hydrolases"/>
    <property type="match status" value="1"/>
</dbReference>
<evidence type="ECO:0000256" key="3">
    <source>
        <dbReference type="ARBA" id="ARBA00022806"/>
    </source>
</evidence>
<protein>
    <submittedName>
        <fullName evidence="8">DNA helicase</fullName>
    </submittedName>
</protein>
<name>A0A510XTR5_9GAMM</name>
<dbReference type="GO" id="GO:0003677">
    <property type="term" value="F:DNA binding"/>
    <property type="evidence" value="ECO:0007669"/>
    <property type="project" value="InterPro"/>
</dbReference>
<proteinExistence type="predicted"/>
<keyword evidence="2 5" id="KW-0378">Hydrolase</keyword>